<feature type="compositionally biased region" description="Low complexity" evidence="1">
    <location>
        <begin position="909"/>
        <end position="937"/>
    </location>
</feature>
<feature type="compositionally biased region" description="Basic and acidic residues" evidence="1">
    <location>
        <begin position="880"/>
        <end position="889"/>
    </location>
</feature>
<feature type="compositionally biased region" description="Basic and acidic residues" evidence="1">
    <location>
        <begin position="497"/>
        <end position="516"/>
    </location>
</feature>
<feature type="compositionally biased region" description="Polar residues" evidence="1">
    <location>
        <begin position="1489"/>
        <end position="1505"/>
    </location>
</feature>
<feature type="compositionally biased region" description="Basic and acidic residues" evidence="1">
    <location>
        <begin position="648"/>
        <end position="659"/>
    </location>
</feature>
<dbReference type="VEuPathDB" id="VectorBase:AMEC021904"/>
<dbReference type="InterPro" id="IPR037800">
    <property type="entry name" value="GCN5"/>
</dbReference>
<feature type="compositionally biased region" description="Basic and acidic residues" evidence="1">
    <location>
        <begin position="41"/>
        <end position="51"/>
    </location>
</feature>
<feature type="region of interest" description="Disordered" evidence="1">
    <location>
        <begin position="1044"/>
        <end position="1194"/>
    </location>
</feature>
<feature type="compositionally biased region" description="Polar residues" evidence="1">
    <location>
        <begin position="1821"/>
        <end position="1831"/>
    </location>
</feature>
<evidence type="ECO:0000313" key="3">
    <source>
        <dbReference type="Proteomes" id="UP000075902"/>
    </source>
</evidence>
<dbReference type="STRING" id="34690.A0A182UK65"/>
<feature type="compositionally biased region" description="Low complexity" evidence="1">
    <location>
        <begin position="2356"/>
        <end position="2372"/>
    </location>
</feature>
<feature type="compositionally biased region" description="Low complexity" evidence="1">
    <location>
        <begin position="1685"/>
        <end position="1743"/>
    </location>
</feature>
<dbReference type="GO" id="GO:0010484">
    <property type="term" value="F:histone H3 acetyltransferase activity"/>
    <property type="evidence" value="ECO:0007669"/>
    <property type="project" value="TreeGrafter"/>
</dbReference>
<dbReference type="GO" id="GO:0045944">
    <property type="term" value="P:positive regulation of transcription by RNA polymerase II"/>
    <property type="evidence" value="ECO:0007669"/>
    <property type="project" value="TreeGrafter"/>
</dbReference>
<feature type="compositionally biased region" description="Basic residues" evidence="1">
    <location>
        <begin position="561"/>
        <end position="572"/>
    </location>
</feature>
<feature type="compositionally biased region" description="Basic and acidic residues" evidence="1">
    <location>
        <begin position="326"/>
        <end position="345"/>
    </location>
</feature>
<dbReference type="EnsemblMetazoa" id="AMEC021904-RA">
    <property type="protein sequence ID" value="AMEC021904-PA"/>
    <property type="gene ID" value="AMEC021904"/>
</dbReference>
<evidence type="ECO:0000256" key="1">
    <source>
        <dbReference type="SAM" id="MobiDB-lite"/>
    </source>
</evidence>
<feature type="region of interest" description="Disordered" evidence="1">
    <location>
        <begin position="1936"/>
        <end position="1960"/>
    </location>
</feature>
<feature type="region of interest" description="Disordered" evidence="1">
    <location>
        <begin position="1671"/>
        <end position="1891"/>
    </location>
</feature>
<feature type="compositionally biased region" description="Low complexity" evidence="1">
    <location>
        <begin position="1796"/>
        <end position="1818"/>
    </location>
</feature>
<dbReference type="Proteomes" id="UP000075902">
    <property type="component" value="Unassembled WGS sequence"/>
</dbReference>
<feature type="region of interest" description="Disordered" evidence="1">
    <location>
        <begin position="2356"/>
        <end position="2422"/>
    </location>
</feature>
<feature type="compositionally biased region" description="Low complexity" evidence="1">
    <location>
        <begin position="676"/>
        <end position="691"/>
    </location>
</feature>
<feature type="compositionally biased region" description="Acidic residues" evidence="1">
    <location>
        <begin position="517"/>
        <end position="526"/>
    </location>
</feature>
<keyword evidence="3" id="KW-1185">Reference proteome</keyword>
<feature type="compositionally biased region" description="Acidic residues" evidence="1">
    <location>
        <begin position="185"/>
        <end position="194"/>
    </location>
</feature>
<feature type="compositionally biased region" description="Gly residues" evidence="1">
    <location>
        <begin position="2393"/>
        <end position="2406"/>
    </location>
</feature>
<feature type="compositionally biased region" description="Acidic residues" evidence="1">
    <location>
        <begin position="485"/>
        <end position="496"/>
    </location>
</feature>
<dbReference type="GO" id="GO:0140672">
    <property type="term" value="C:ATAC complex"/>
    <property type="evidence" value="ECO:0007669"/>
    <property type="project" value="TreeGrafter"/>
</dbReference>
<feature type="compositionally biased region" description="Basic and acidic residues" evidence="1">
    <location>
        <begin position="127"/>
        <end position="137"/>
    </location>
</feature>
<feature type="region of interest" description="Disordered" evidence="1">
    <location>
        <begin position="1272"/>
        <end position="1298"/>
    </location>
</feature>
<feature type="compositionally biased region" description="Low complexity" evidence="1">
    <location>
        <begin position="742"/>
        <end position="751"/>
    </location>
</feature>
<feature type="compositionally biased region" description="Basic and acidic residues" evidence="1">
    <location>
        <begin position="420"/>
        <end position="429"/>
    </location>
</feature>
<protein>
    <submittedName>
        <fullName evidence="2">Uncharacterized protein</fullName>
    </submittedName>
</protein>
<dbReference type="PANTHER" id="PTHR45750:SF3">
    <property type="entry name" value="HISTONE ACETYLTRANSFERASE"/>
    <property type="match status" value="1"/>
</dbReference>
<evidence type="ECO:0000313" key="2">
    <source>
        <dbReference type="EnsemblMetazoa" id="AMEC021904-PA"/>
    </source>
</evidence>
<feature type="compositionally biased region" description="Low complexity" evidence="1">
    <location>
        <begin position="2407"/>
        <end position="2422"/>
    </location>
</feature>
<accession>A0A182UK65</accession>
<name>A0A182UK65_9DIPT</name>
<feature type="compositionally biased region" description="Basic and acidic residues" evidence="1">
    <location>
        <begin position="148"/>
        <end position="163"/>
    </location>
</feature>
<proteinExistence type="predicted"/>
<feature type="compositionally biased region" description="Low complexity" evidence="1">
    <location>
        <begin position="826"/>
        <end position="838"/>
    </location>
</feature>
<feature type="compositionally biased region" description="Polar residues" evidence="1">
    <location>
        <begin position="854"/>
        <end position="863"/>
    </location>
</feature>
<feature type="compositionally biased region" description="Basic residues" evidence="1">
    <location>
        <begin position="583"/>
        <end position="620"/>
    </location>
</feature>
<feature type="compositionally biased region" description="Low complexity" evidence="1">
    <location>
        <begin position="1446"/>
        <end position="1464"/>
    </location>
</feature>
<feature type="region of interest" description="Disordered" evidence="1">
    <location>
        <begin position="1325"/>
        <end position="1584"/>
    </location>
</feature>
<feature type="compositionally biased region" description="Polar residues" evidence="1">
    <location>
        <begin position="1559"/>
        <end position="1569"/>
    </location>
</feature>
<feature type="compositionally biased region" description="Basic and acidic residues" evidence="1">
    <location>
        <begin position="727"/>
        <end position="737"/>
    </location>
</feature>
<feature type="compositionally biased region" description="Low complexity" evidence="1">
    <location>
        <begin position="796"/>
        <end position="810"/>
    </location>
</feature>
<feature type="compositionally biased region" description="Low complexity" evidence="1">
    <location>
        <begin position="96"/>
        <end position="113"/>
    </location>
</feature>
<sequence>MVNNLQIAFERARKKYFDENSSDEELMSHEYPDVSRANAAFKEKPSSKDSNKSTSSDALNGRGQPHSKGTSKDAGKGEAGSKDRSKKGGGSGGNGNNNISAKSSSSSFNANSKDNSDGGGDSPSLQGKDKPCKESKAKSVKSGTSAGGDKKGGKNVAGEKKEPSAPAAGGAGLKKNKANKQQPEVDSEPEPDPEPPEKDKSASRVNNKTVKRKRKEKEKGDKVKSKKLKTETSDHSDGEDGLQRHEDSVNVKSEEELDWCEPERKRYKKDHHGDVEEDEPATTPLQAGDGGGMRLAGGKMDDLKEVQEEEDFPVYESKKKAAVKALQEKEKKKNSSKVKKEEKKVNKPPKGGKGKDAKRESFSPVRQRSMSRTPSPSQENSSPFSKQSPHGSLSPKKKDNASSDAGGGVVEKTGSKKGKDKNGSEADGKQHKKGSNAAKSGAGISVAKLDKKTKKSGALASASKGGGKGRQKKAGGKQKSSPVELVDEGSECEEEADHNARHEPGPMDTNGERNDEASDMSDFEDIDNMRVKPHDTSIEEEEDGGGGEREPAAKKSSDKSKNKKDKTSKKNVGKAGGAGGEHHRAKKSGGSKSKQKGKDRKMDKKSHKRDKAGKGKKKSKSSSDDRAHGDDREATSSGGEDEEGADGGEGRVEYLEDASKSASKPVQKQSRDSRLAAATRSMSRSPSPARSYCSDGRSARDSGEEEDDQPKQAHDSTLPPNRSITPDIKDKFDLIKERRNRAAAAAAAAAESKAKAKQAKAKGKEAGSSGKKGKSSTKGGGGGNRGQKHAVEEDSSVNASASPSSAGAKQQQKKHQHVCDPEDGSKPSSESKSSSKGTASGGGSKGKKNRDKSTANGGESSNAKPGDKKHPRPGAASTDSTKKVDRSNEYDFVDDGPDTKLDKNHAKSAHAASGGSSKAGKKSTSATATAAGPTGSTVQRHPKANSKTIPPPTGKMSKTPATAAGGGGGGSAAGANMEELELETEQTLKDINKWLENTPRFPEYSSASNSPSRYIMDDFDTVPVKIEPADFRKPIPLSQLPAANEATASPLRGASPGLATIAAPPKAFSPRSAASSKEPSGTAAGAGKQASGSTTPSASHAKDASKGEPAGSDSAGALKDSTNSTAAATGSKPAGPTSHTLLGPPPIIPPHSQKKEPKEPKRKSLKEKLCQLGAGGRKRDLHHHRTTIDRLQPGKAKGNLIGTIQNLNKPDELFPLGAGGGAGAGGSGAAGSGALNKVKEVKNSLIVKTDESKPKLSLGTVLNTEGFGIVQQHNFADDEDDPKRSSSLLKKDEDAEEDELLLGSSTIGAVKPLISALKTAALAITGGSSPASSREGGSLAKKDEPSNTKAASEKTEPASDLAVAGEPKSSTVSSAADKLFSLEDGKPGKAEEAAGKDALKGKDKPSATPNLNAWIKAFGAPKKPKKSDDTDEPGKASPASDKSKPNENTSTHPSSNESSSGIGSLPTIPGSLESPSYPTLPTVPRQRKASTGSTVSERSSYSQDPDSPRIGIDERLGAYPAPYPSPIGASPIMTSPKLDDTQKSPYHPLNGAIKVGFYQDTTQKSSPEKSCSPRDLPSPYPQYSQHLYTSNAANATGTGGTTTTAGNNIAPGGGSSVYGSYSAYGTTPAGIGSTGTNVNQPSTAAAAATAGSVADSFKGYGKELKSPVDFYDQYKQPASQESDYNSSMSPSTNPNSPYHNPASSPYQQQPNSPSCYQQQQQQQQQQQPPQASSSSPYGHQPSSIASPASSVGPLSPYNAPAVPHSPATGQTTPSSVSGHSPYNPGQGQSPYHTNQAPSTASTSPSTGSAVGGAAASGGQPKLQSKPNTPLHQSPNSPFSQSNQSSPYSQQDPNSPYSSQGGQLSPFQPMSPKPQQPAAPSAAGNTSNSNANNAIKLAPPIITPQQAAAAAGVILPPESPAHSQATTAATIGVHQAQNLTGSGGSTGAGNNSSAPSSTPGTTIASTPMQLNSHQSPWTAHHNQYNPYLNHPGDTAGGAGSIKSKAFDMFNRAATMNFPRGFGAPGIHQPAPAGNVGANSTGGYDHHRSLSQAANMNKAHDMSGGGAGSAAASVSAAPTGYTMQPAGGKPANQHPADQLHLPRYDQRSPQHLQQQQQQQQHGASSASSGPSSQPSGSGNASADLSSAGGGYKSYGVPAPPASSASASLMDPAIRNLTSLSSLYNPDPDRLLGGPGAPSATTAGGFYDKGMPSTAHMFGKNLSQPPVASSSAATTSALQQMFNNTMAATTMAAYNANREQPNVGSYVPSPNYHHPQQHQQRTDMMNAANIQPQKMSHNANVPSATGGGAGNASVSSEPAPPPAKPKRSRKKKDQLAQDQAAAAAAAAVAAAAAAQQQQQTLHQHAMHAAHQQQALGPHQGFPAYPGLKPSNSTSSGSGGAGGAGGGPPGMGSASAAPGAVGNPASSAETSAISLKTANIVPGSAFNFGPGPAGLGLPPGGLYGDTSASTYLEESYRNSQNPYYLPPSHRGTSATGSGGTGTEADKLGNPIGSQATPPGSVAAAAAAAAVASVHGPPPPTAASPYHQFLASHHGTRPYQFMNQFDPLHQQYLRQEELRAQMMINQGLLGAPGAAPPGAYGQPGYHHPAIGMHKPYDAMNSMNRSPFL</sequence>
<feature type="compositionally biased region" description="Basic and acidic residues" evidence="1">
    <location>
        <begin position="1281"/>
        <end position="1293"/>
    </location>
</feature>
<feature type="compositionally biased region" description="Basic and acidic residues" evidence="1">
    <location>
        <begin position="621"/>
        <end position="634"/>
    </location>
</feature>
<feature type="region of interest" description="Disordered" evidence="1">
    <location>
        <begin position="2257"/>
        <end position="2279"/>
    </location>
</feature>
<feature type="compositionally biased region" description="Low complexity" evidence="1">
    <location>
        <begin position="1947"/>
        <end position="1960"/>
    </location>
</feature>
<feature type="compositionally biased region" description="Basic residues" evidence="1">
    <location>
        <begin position="467"/>
        <end position="476"/>
    </location>
</feature>
<feature type="compositionally biased region" description="Low complexity" evidence="1">
    <location>
        <begin position="1832"/>
        <end position="1859"/>
    </location>
</feature>
<feature type="compositionally biased region" description="Basic and acidic residues" evidence="1">
    <location>
        <begin position="1380"/>
        <end position="1405"/>
    </location>
</feature>
<feature type="region of interest" description="Disordered" evidence="1">
    <location>
        <begin position="2022"/>
        <end position="2045"/>
    </location>
</feature>
<feature type="compositionally biased region" description="Polar residues" evidence="1">
    <location>
        <begin position="1767"/>
        <end position="1795"/>
    </location>
</feature>
<feature type="region of interest" description="Disordered" evidence="1">
    <location>
        <begin position="16"/>
        <end position="980"/>
    </location>
</feature>
<feature type="compositionally biased region" description="Basic and acidic residues" evidence="1">
    <location>
        <begin position="70"/>
        <end position="83"/>
    </location>
</feature>
<feature type="compositionally biased region" description="Polar residues" evidence="1">
    <location>
        <begin position="364"/>
        <end position="391"/>
    </location>
</feature>
<reference evidence="3" key="1">
    <citation type="submission" date="2014-01" db="EMBL/GenBank/DDBJ databases">
        <title>The Genome Sequence of Anopheles melas CM1001059_A (V2).</title>
        <authorList>
            <consortium name="The Broad Institute Genomics Platform"/>
            <person name="Neafsey D.E."/>
            <person name="Besansky N."/>
            <person name="Howell P."/>
            <person name="Walton C."/>
            <person name="Young S.K."/>
            <person name="Zeng Q."/>
            <person name="Gargeya S."/>
            <person name="Fitzgerald M."/>
            <person name="Haas B."/>
            <person name="Abouelleil A."/>
            <person name="Allen A.W."/>
            <person name="Alvarado L."/>
            <person name="Arachchi H.M."/>
            <person name="Berlin A.M."/>
            <person name="Chapman S.B."/>
            <person name="Gainer-Dewar J."/>
            <person name="Goldberg J."/>
            <person name="Griggs A."/>
            <person name="Gujja S."/>
            <person name="Hansen M."/>
            <person name="Howarth C."/>
            <person name="Imamovic A."/>
            <person name="Ireland A."/>
            <person name="Larimer J."/>
            <person name="McCowan C."/>
            <person name="Murphy C."/>
            <person name="Pearson M."/>
            <person name="Poon T.W."/>
            <person name="Priest M."/>
            <person name="Roberts A."/>
            <person name="Saif S."/>
            <person name="Shea T."/>
            <person name="Sisk P."/>
            <person name="Sykes S."/>
            <person name="Wortman J."/>
            <person name="Nusbaum C."/>
            <person name="Birren B."/>
        </authorList>
    </citation>
    <scope>NUCLEOTIDE SEQUENCE [LARGE SCALE GENOMIC DNA]</scope>
    <source>
        <strain evidence="3">CM1001059</strain>
    </source>
</reference>
<feature type="compositionally biased region" description="Basic and acidic residues" evidence="1">
    <location>
        <begin position="527"/>
        <end position="537"/>
    </location>
</feature>
<feature type="region of interest" description="Disordered" evidence="1">
    <location>
        <begin position="2104"/>
        <end position="2143"/>
    </location>
</feature>
<feature type="region of interest" description="Disordered" evidence="1">
    <location>
        <begin position="2474"/>
        <end position="2514"/>
    </location>
</feature>
<feature type="compositionally biased region" description="Basic and acidic residues" evidence="1">
    <location>
        <begin position="546"/>
        <end position="560"/>
    </location>
</feature>
<feature type="region of interest" description="Disordered" evidence="1">
    <location>
        <begin position="2294"/>
        <end position="2336"/>
    </location>
</feature>
<feature type="compositionally biased region" description="Basic and acidic residues" evidence="1">
    <location>
        <begin position="1340"/>
        <end position="1357"/>
    </location>
</feature>
<feature type="region of interest" description="Disordered" evidence="1">
    <location>
        <begin position="1626"/>
        <end position="1652"/>
    </location>
</feature>
<reference evidence="2" key="2">
    <citation type="submission" date="2020-05" db="UniProtKB">
        <authorList>
            <consortium name="EnsemblMetazoa"/>
        </authorList>
    </citation>
    <scope>IDENTIFICATION</scope>
    <source>
        <strain evidence="2">CM1001059</strain>
    </source>
</reference>
<feature type="compositionally biased region" description="Low complexity" evidence="1">
    <location>
        <begin position="2107"/>
        <end position="2140"/>
    </location>
</feature>
<dbReference type="PANTHER" id="PTHR45750">
    <property type="entry name" value="GH11602P"/>
    <property type="match status" value="1"/>
</dbReference>
<feature type="compositionally biased region" description="Low complexity" evidence="1">
    <location>
        <begin position="1592"/>
        <end position="1610"/>
    </location>
</feature>
<feature type="compositionally biased region" description="Basic and acidic residues" evidence="1">
    <location>
        <begin position="217"/>
        <end position="254"/>
    </location>
</feature>
<feature type="compositionally biased region" description="Low complexity" evidence="1">
    <location>
        <begin position="1877"/>
        <end position="1891"/>
    </location>
</feature>
<organism evidence="2 3">
    <name type="scientific">Anopheles melas</name>
    <dbReference type="NCBI Taxonomy" id="34690"/>
    <lineage>
        <taxon>Eukaryota</taxon>
        <taxon>Metazoa</taxon>
        <taxon>Ecdysozoa</taxon>
        <taxon>Arthropoda</taxon>
        <taxon>Hexapoda</taxon>
        <taxon>Insecta</taxon>
        <taxon>Pterygota</taxon>
        <taxon>Neoptera</taxon>
        <taxon>Endopterygota</taxon>
        <taxon>Diptera</taxon>
        <taxon>Nematocera</taxon>
        <taxon>Culicoidea</taxon>
        <taxon>Culicidae</taxon>
        <taxon>Anophelinae</taxon>
        <taxon>Anopheles</taxon>
    </lineage>
</organism>
<feature type="region of interest" description="Disordered" evidence="1">
    <location>
        <begin position="1592"/>
        <end position="1611"/>
    </location>
</feature>